<evidence type="ECO:0000313" key="3">
    <source>
        <dbReference type="Proteomes" id="UP000054477"/>
    </source>
</evidence>
<dbReference type="STRING" id="1095629.A0A0C9X4I9"/>
<dbReference type="Proteomes" id="UP000054477">
    <property type="component" value="Unassembled WGS sequence"/>
</dbReference>
<dbReference type="InterPro" id="IPR045341">
    <property type="entry name" value="DUF6532"/>
</dbReference>
<evidence type="ECO:0000313" key="2">
    <source>
        <dbReference type="EMBL" id="KIJ91432.1"/>
    </source>
</evidence>
<dbReference type="HOGENOM" id="CLU_1791467_0_0_1"/>
<name>A0A0C9X4I9_9AGAR</name>
<dbReference type="Pfam" id="PF20149">
    <property type="entry name" value="DUF6532"/>
    <property type="match status" value="1"/>
</dbReference>
<keyword evidence="3" id="KW-1185">Reference proteome</keyword>
<dbReference type="AlphaFoldDB" id="A0A0C9X4I9"/>
<dbReference type="EMBL" id="KN839008">
    <property type="protein sequence ID" value="KIJ91432.1"/>
    <property type="molecule type" value="Genomic_DNA"/>
</dbReference>
<feature type="domain" description="DUF6532" evidence="1">
    <location>
        <begin position="1"/>
        <end position="119"/>
    </location>
</feature>
<accession>A0A0C9X4I9</accession>
<evidence type="ECO:0000259" key="1">
    <source>
        <dbReference type="Pfam" id="PF20149"/>
    </source>
</evidence>
<dbReference type="OrthoDB" id="3257342at2759"/>
<organism evidence="2 3">
    <name type="scientific">Laccaria amethystina LaAM-08-1</name>
    <dbReference type="NCBI Taxonomy" id="1095629"/>
    <lineage>
        <taxon>Eukaryota</taxon>
        <taxon>Fungi</taxon>
        <taxon>Dikarya</taxon>
        <taxon>Basidiomycota</taxon>
        <taxon>Agaricomycotina</taxon>
        <taxon>Agaricomycetes</taxon>
        <taxon>Agaricomycetidae</taxon>
        <taxon>Agaricales</taxon>
        <taxon>Agaricineae</taxon>
        <taxon>Hydnangiaceae</taxon>
        <taxon>Laccaria</taxon>
    </lineage>
</organism>
<protein>
    <recommendedName>
        <fullName evidence="1">DUF6532 domain-containing protein</fullName>
    </recommendedName>
</protein>
<feature type="non-terminal residue" evidence="2">
    <location>
        <position position="145"/>
    </location>
</feature>
<sequence>RSTVKSIACPIVEAAYGLGVDKDKHELQNEIEVLLDQLTYLYKNSEPHQGLLCHPVIQVIINKLWFKNKNDQGATHVVFAEIGIPIATLALVIRVVSSILDEWQTGEYCKIQFSANAYIVFKNSVQFSFWTFIRCNATTTSSDCT</sequence>
<reference evidence="3" key="2">
    <citation type="submission" date="2015-01" db="EMBL/GenBank/DDBJ databases">
        <title>Evolutionary Origins and Diversification of the Mycorrhizal Mutualists.</title>
        <authorList>
            <consortium name="DOE Joint Genome Institute"/>
            <consortium name="Mycorrhizal Genomics Consortium"/>
            <person name="Kohler A."/>
            <person name="Kuo A."/>
            <person name="Nagy L.G."/>
            <person name="Floudas D."/>
            <person name="Copeland A."/>
            <person name="Barry K.W."/>
            <person name="Cichocki N."/>
            <person name="Veneault-Fourrey C."/>
            <person name="LaButti K."/>
            <person name="Lindquist E.A."/>
            <person name="Lipzen A."/>
            <person name="Lundell T."/>
            <person name="Morin E."/>
            <person name="Murat C."/>
            <person name="Riley R."/>
            <person name="Ohm R."/>
            <person name="Sun H."/>
            <person name="Tunlid A."/>
            <person name="Henrissat B."/>
            <person name="Grigoriev I.V."/>
            <person name="Hibbett D.S."/>
            <person name="Martin F."/>
        </authorList>
    </citation>
    <scope>NUCLEOTIDE SEQUENCE [LARGE SCALE GENOMIC DNA]</scope>
    <source>
        <strain evidence="3">LaAM-08-1</strain>
    </source>
</reference>
<gene>
    <name evidence="2" type="ORF">K443DRAFT_115027</name>
</gene>
<proteinExistence type="predicted"/>
<reference evidence="2 3" key="1">
    <citation type="submission" date="2014-04" db="EMBL/GenBank/DDBJ databases">
        <authorList>
            <consortium name="DOE Joint Genome Institute"/>
            <person name="Kuo A."/>
            <person name="Kohler A."/>
            <person name="Nagy L.G."/>
            <person name="Floudas D."/>
            <person name="Copeland A."/>
            <person name="Barry K.W."/>
            <person name="Cichocki N."/>
            <person name="Veneault-Fourrey C."/>
            <person name="LaButti K."/>
            <person name="Lindquist E.A."/>
            <person name="Lipzen A."/>
            <person name="Lundell T."/>
            <person name="Morin E."/>
            <person name="Murat C."/>
            <person name="Sun H."/>
            <person name="Tunlid A."/>
            <person name="Henrissat B."/>
            <person name="Grigoriev I.V."/>
            <person name="Hibbett D.S."/>
            <person name="Martin F."/>
            <person name="Nordberg H.P."/>
            <person name="Cantor M.N."/>
            <person name="Hua S.X."/>
        </authorList>
    </citation>
    <scope>NUCLEOTIDE SEQUENCE [LARGE SCALE GENOMIC DNA]</scope>
    <source>
        <strain evidence="2 3">LaAM-08-1</strain>
    </source>
</reference>